<proteinExistence type="predicted"/>
<gene>
    <name evidence="3" type="ORF">CSEC_1247</name>
</gene>
<comment type="caution">
    <text evidence="3">The sequence shown here is derived from an EMBL/GenBank/DDBJ whole genome shotgun (WGS) entry which is preliminary data.</text>
</comment>
<dbReference type="SUPFAM" id="SSF81606">
    <property type="entry name" value="PP2C-like"/>
    <property type="match status" value="1"/>
</dbReference>
<dbReference type="OrthoDB" id="9801841at2"/>
<name>A0A090CZ06_9BACT</name>
<dbReference type="Gene3D" id="3.60.40.10">
    <property type="entry name" value="PPM-type phosphatase domain"/>
    <property type="match status" value="1"/>
</dbReference>
<reference evidence="3" key="1">
    <citation type="submission" date="2013-12" db="EMBL/GenBank/DDBJ databases">
        <authorList>
            <person name="Linke B."/>
        </authorList>
    </citation>
    <scope>NUCLEOTIDE SEQUENCE [LARGE SCALE GENOMIC DNA]</scope>
    <source>
        <strain evidence="3">CRIB-18</strain>
    </source>
</reference>
<dbReference type="AlphaFoldDB" id="A0A090CZ06"/>
<evidence type="ECO:0000313" key="4">
    <source>
        <dbReference type="Proteomes" id="UP000031552"/>
    </source>
</evidence>
<dbReference type="STRING" id="1437425.CSEC_1247"/>
<dbReference type="SMART" id="SM00332">
    <property type="entry name" value="PP2Cc"/>
    <property type="match status" value="1"/>
</dbReference>
<evidence type="ECO:0000259" key="2">
    <source>
        <dbReference type="PROSITE" id="PS51746"/>
    </source>
</evidence>
<dbReference type="InterPro" id="IPR053287">
    <property type="entry name" value="PP2C-like_domain"/>
</dbReference>
<sequence>MLALDTGSCGSRIGTFPEEMNEKEQGKLSPLEVRSPLSLRRLDPFPSPRSKRSGSLRNLFSPREKQEGYSAKVVLELRQTIDQKCDKLLRGKFKKLNDHIISLKRNILTLLKLLNLEDCDLSEKTNKLDQFLNSLYVFLEGFLKNKAEKIKLSNKLFFVRELLLPLNNSDLFPKDQKSSIYSFYFGKFIPLVSSISWEHIDEVGDFAISSIKDEPLSKKPTSFRNFKSVLFNNYGLLPQDFSYSIETDDEEYVARFQFGGKWYEIPKNLHIICDPEQRKMLFLEATTGALENHDQCKIDVIENFLFLGLTDGCGQNRGATVSATRVLDEITSYLIVSDLNKTKTVKEALKIEFEALKHTQEILIKEADEIRGDTTLTFCLVKGNSLTGLSVGDSKIFILRRSEGDWKIFDLASTTRTSPEDCGGRLVGTGSTPELAALAFFSFKLMEGDIVFLCSDGVSDCFDPAILKNGSPSLIKNLEDLLKENSCRNAEEMEDLLVRELQLRTFEEKRQLFAGANKVEPTQGSGKLDNANMCFYTYKKMEN</sequence>
<dbReference type="Proteomes" id="UP000031552">
    <property type="component" value="Unassembled WGS sequence"/>
</dbReference>
<feature type="region of interest" description="Disordered" evidence="1">
    <location>
        <begin position="1"/>
        <end position="35"/>
    </location>
</feature>
<dbReference type="PROSITE" id="PS51746">
    <property type="entry name" value="PPM_2"/>
    <property type="match status" value="1"/>
</dbReference>
<reference evidence="3" key="2">
    <citation type="submission" date="2014-09" db="EMBL/GenBank/DDBJ databases">
        <title>Criblamydia sequanensis harbors a mega-plasmid encoding arsenite resistance.</title>
        <authorList>
            <person name="Bertelli C."/>
            <person name="Goesmann A."/>
            <person name="Greub G."/>
        </authorList>
    </citation>
    <scope>NUCLEOTIDE SEQUENCE [LARGE SCALE GENOMIC DNA]</scope>
    <source>
        <strain evidence="3">CRIB-18</strain>
    </source>
</reference>
<protein>
    <recommendedName>
        <fullName evidence="2">PPM-type phosphatase domain-containing protein</fullName>
    </recommendedName>
</protein>
<accession>A0A090CZ06</accession>
<dbReference type="RefSeq" id="WP_041017616.1">
    <property type="nucleotide sequence ID" value="NZ_CCEJ010000005.1"/>
</dbReference>
<dbReference type="InterPro" id="IPR036457">
    <property type="entry name" value="PPM-type-like_dom_sf"/>
</dbReference>
<evidence type="ECO:0000256" key="1">
    <source>
        <dbReference type="SAM" id="MobiDB-lite"/>
    </source>
</evidence>
<feature type="domain" description="PPM-type phosphatase" evidence="2">
    <location>
        <begin position="288"/>
        <end position="503"/>
    </location>
</feature>
<evidence type="ECO:0000313" key="3">
    <source>
        <dbReference type="EMBL" id="CDR34067.1"/>
    </source>
</evidence>
<dbReference type="EMBL" id="CCEJ010000005">
    <property type="protein sequence ID" value="CDR34067.1"/>
    <property type="molecule type" value="Genomic_DNA"/>
</dbReference>
<dbReference type="InterPro" id="IPR001932">
    <property type="entry name" value="PPM-type_phosphatase-like_dom"/>
</dbReference>
<dbReference type="PANTHER" id="PTHR21586:SF0">
    <property type="entry name" value="PP2C-LIKE DOMAIN-CONTAINING PROTEIN CG9801"/>
    <property type="match status" value="1"/>
</dbReference>
<dbReference type="PANTHER" id="PTHR21586">
    <property type="entry name" value="TIPA"/>
    <property type="match status" value="1"/>
</dbReference>
<keyword evidence="4" id="KW-1185">Reference proteome</keyword>
<organism evidence="3 4">
    <name type="scientific">Candidatus Criblamydia sequanensis CRIB-18</name>
    <dbReference type="NCBI Taxonomy" id="1437425"/>
    <lineage>
        <taxon>Bacteria</taxon>
        <taxon>Pseudomonadati</taxon>
        <taxon>Chlamydiota</taxon>
        <taxon>Chlamydiia</taxon>
        <taxon>Parachlamydiales</taxon>
        <taxon>Candidatus Criblamydiaceae</taxon>
        <taxon>Candidatus Criblamydia</taxon>
    </lineage>
</organism>